<name>A0A328E6M1_9ASTE</name>
<dbReference type="AlphaFoldDB" id="A0A328E6M1"/>
<evidence type="ECO:0000256" key="1">
    <source>
        <dbReference type="ARBA" id="ARBA00009902"/>
    </source>
</evidence>
<evidence type="ECO:0000256" key="3">
    <source>
        <dbReference type="ARBA" id="ARBA00023295"/>
    </source>
</evidence>
<dbReference type="InterPro" id="IPR023296">
    <property type="entry name" value="Glyco_hydro_beta-prop_sf"/>
</dbReference>
<keyword evidence="3" id="KW-0326">Glycosidase</keyword>
<proteinExistence type="inferred from homology"/>
<evidence type="ECO:0000259" key="5">
    <source>
        <dbReference type="Pfam" id="PF00251"/>
    </source>
</evidence>
<protein>
    <recommendedName>
        <fullName evidence="5">Glycosyl hydrolase family 32 N-terminal domain-containing protein</fullName>
    </recommendedName>
</protein>
<dbReference type="InterPro" id="IPR013148">
    <property type="entry name" value="Glyco_hydro_32_N"/>
</dbReference>
<reference evidence="6 7" key="1">
    <citation type="submission" date="2018-06" db="EMBL/GenBank/DDBJ databases">
        <title>The Genome of Cuscuta australis (Dodder) Provides Insight into the Evolution of Plant Parasitism.</title>
        <authorList>
            <person name="Liu H."/>
        </authorList>
    </citation>
    <scope>NUCLEOTIDE SEQUENCE [LARGE SCALE GENOMIC DNA]</scope>
    <source>
        <strain evidence="7">cv. Yunnan</strain>
        <tissue evidence="6">Vines</tissue>
    </source>
</reference>
<gene>
    <name evidence="6" type="ORF">DM860_012279</name>
</gene>
<comment type="similarity">
    <text evidence="1">Belongs to the glycosyl hydrolase 32 family.</text>
</comment>
<comment type="caution">
    <text evidence="6">The sequence shown here is derived from an EMBL/GenBank/DDBJ whole genome shotgun (WGS) entry which is preliminary data.</text>
</comment>
<keyword evidence="7" id="KW-1185">Reference proteome</keyword>
<dbReference type="GO" id="GO:0016798">
    <property type="term" value="F:hydrolase activity, acting on glycosyl bonds"/>
    <property type="evidence" value="ECO:0007669"/>
    <property type="project" value="UniProtKB-KW"/>
</dbReference>
<evidence type="ECO:0000256" key="4">
    <source>
        <dbReference type="SAM" id="MobiDB-lite"/>
    </source>
</evidence>
<evidence type="ECO:0000256" key="2">
    <source>
        <dbReference type="ARBA" id="ARBA00022801"/>
    </source>
</evidence>
<evidence type="ECO:0000313" key="7">
    <source>
        <dbReference type="Proteomes" id="UP000249390"/>
    </source>
</evidence>
<sequence>MTPPDLSAKNRMPQGRPEFSKSGQEALLKAQEVYENDPNIENREADNKARGNLIMAYDNDPSYWKQKYPGNPVIIPPPGFGLLEFRDPTTGWADQKNGNWFLTIGSQLNKTGWIPALGSGYRLINLVPVITTKFFKTPPLPLVPDPCPLLPSVQFFQNSTWYQSQFPGTFSNPRFFFLTHGAATVASPAATPRSPLFDRLTSITTAAAPAHVGLIITVSRRYYLRFHGKLRNKEGSATGGANVATNSNALGLTPDQMTRLLSMLDVSSDKDTGSNGEASAREWLIDSGASHHMTGLCHEDGDWTG</sequence>
<dbReference type="Proteomes" id="UP000249390">
    <property type="component" value="Unassembled WGS sequence"/>
</dbReference>
<dbReference type="Pfam" id="PF00251">
    <property type="entry name" value="Glyco_hydro_32N"/>
    <property type="match status" value="1"/>
</dbReference>
<evidence type="ECO:0000313" key="6">
    <source>
        <dbReference type="EMBL" id="RAL53664.1"/>
    </source>
</evidence>
<feature type="region of interest" description="Disordered" evidence="4">
    <location>
        <begin position="1"/>
        <end position="24"/>
    </location>
</feature>
<dbReference type="EMBL" id="NQVE01000018">
    <property type="protein sequence ID" value="RAL53664.1"/>
    <property type="molecule type" value="Genomic_DNA"/>
</dbReference>
<dbReference type="Gene3D" id="2.115.10.20">
    <property type="entry name" value="Glycosyl hydrolase domain, family 43"/>
    <property type="match status" value="1"/>
</dbReference>
<accession>A0A328E6M1</accession>
<feature type="domain" description="Glycosyl hydrolase family 32 N-terminal" evidence="5">
    <location>
        <begin position="48"/>
        <end position="113"/>
    </location>
</feature>
<organism evidence="6 7">
    <name type="scientific">Cuscuta australis</name>
    <dbReference type="NCBI Taxonomy" id="267555"/>
    <lineage>
        <taxon>Eukaryota</taxon>
        <taxon>Viridiplantae</taxon>
        <taxon>Streptophyta</taxon>
        <taxon>Embryophyta</taxon>
        <taxon>Tracheophyta</taxon>
        <taxon>Spermatophyta</taxon>
        <taxon>Magnoliopsida</taxon>
        <taxon>eudicotyledons</taxon>
        <taxon>Gunneridae</taxon>
        <taxon>Pentapetalae</taxon>
        <taxon>asterids</taxon>
        <taxon>lamiids</taxon>
        <taxon>Solanales</taxon>
        <taxon>Convolvulaceae</taxon>
        <taxon>Cuscuteae</taxon>
        <taxon>Cuscuta</taxon>
        <taxon>Cuscuta subgen. Grammica</taxon>
        <taxon>Cuscuta sect. Cleistogrammica</taxon>
    </lineage>
</organism>
<dbReference type="SUPFAM" id="SSF75005">
    <property type="entry name" value="Arabinanase/levansucrase/invertase"/>
    <property type="match status" value="1"/>
</dbReference>
<keyword evidence="2" id="KW-0378">Hydrolase</keyword>